<reference evidence="10" key="1">
    <citation type="journal article" date="2011" name="Genome Res.">
        <title>Phylogeny-wide analysis of social amoeba genomes highlights ancient origins for complex intercellular communication.</title>
        <authorList>
            <person name="Heidel A.J."/>
            <person name="Lawal H.M."/>
            <person name="Felder M."/>
            <person name="Schilde C."/>
            <person name="Helps N.R."/>
            <person name="Tunggal B."/>
            <person name="Rivero F."/>
            <person name="John U."/>
            <person name="Schleicher M."/>
            <person name="Eichinger L."/>
            <person name="Platzer M."/>
            <person name="Noegel A.A."/>
            <person name="Schaap P."/>
            <person name="Gloeckner G."/>
        </authorList>
    </citation>
    <scope>NUCLEOTIDE SEQUENCE [LARGE SCALE GENOMIC DNA]</scope>
    <source>
        <strain evidence="10">SH3</strain>
    </source>
</reference>
<feature type="compositionally biased region" description="Basic and acidic residues" evidence="7">
    <location>
        <begin position="488"/>
        <end position="497"/>
    </location>
</feature>
<feature type="compositionally biased region" description="Acidic residues" evidence="7">
    <location>
        <begin position="657"/>
        <end position="697"/>
    </location>
</feature>
<keyword evidence="3" id="KW-0963">Cytoplasm</keyword>
<dbReference type="CDD" id="cd04197">
    <property type="entry name" value="eIF-2B_epsilon_N"/>
    <property type="match status" value="1"/>
</dbReference>
<dbReference type="InterPro" id="IPR044123">
    <property type="entry name" value="W2_eIF2B_epsilon"/>
</dbReference>
<protein>
    <recommendedName>
        <fullName evidence="4">Translation initiation factor eIF2B subunit epsilon</fullName>
    </recommendedName>
    <alternativeName>
        <fullName evidence="5">eIF2B GDP-GTP exchange factor subunit epsilon</fullName>
    </alternativeName>
</protein>
<dbReference type="SUPFAM" id="SSF48371">
    <property type="entry name" value="ARM repeat"/>
    <property type="match status" value="1"/>
</dbReference>
<comment type="subunit">
    <text evidence="6">Component of the translation initiation factor 2B (eIF2B) complex which is a heterodecamer of two sets of five different subunits: alpha, beta, gamma, delta and epsilon. Subunits alpha, beta and delta comprise a regulatory subcomplex and subunits epsilon and gamma comprise a catalytic subcomplex. Within the complex, the hexameric regulatory complex resides at the center, with the two heterodimeric catalytic subcomplexes bound on opposite sides.</text>
</comment>
<evidence type="ECO:0000256" key="5">
    <source>
        <dbReference type="ARBA" id="ARBA00044345"/>
    </source>
</evidence>
<dbReference type="STRING" id="1054147.F4PTP9"/>
<dbReference type="InterPro" id="IPR035543">
    <property type="entry name" value="eIF-2B_epsilon_N"/>
</dbReference>
<dbReference type="CDD" id="cd11558">
    <property type="entry name" value="W2_eIF2B_epsilon"/>
    <property type="match status" value="1"/>
</dbReference>
<evidence type="ECO:0000313" key="10">
    <source>
        <dbReference type="Proteomes" id="UP000007797"/>
    </source>
</evidence>
<organism evidence="9 10">
    <name type="scientific">Cavenderia fasciculata</name>
    <name type="common">Slime mold</name>
    <name type="synonym">Dictyostelium fasciculatum</name>
    <dbReference type="NCBI Taxonomy" id="261658"/>
    <lineage>
        <taxon>Eukaryota</taxon>
        <taxon>Amoebozoa</taxon>
        <taxon>Evosea</taxon>
        <taxon>Eumycetozoa</taxon>
        <taxon>Dictyostelia</taxon>
        <taxon>Acytosteliales</taxon>
        <taxon>Cavenderiaceae</taxon>
        <taxon>Cavenderia</taxon>
    </lineage>
</organism>
<dbReference type="SUPFAM" id="SSF53448">
    <property type="entry name" value="Nucleotide-diphospho-sugar transferases"/>
    <property type="match status" value="1"/>
</dbReference>
<evidence type="ECO:0000256" key="1">
    <source>
        <dbReference type="ARBA" id="ARBA00004514"/>
    </source>
</evidence>
<dbReference type="EMBL" id="GL883010">
    <property type="protein sequence ID" value="EGG21719.1"/>
    <property type="molecule type" value="Genomic_DNA"/>
</dbReference>
<evidence type="ECO:0000256" key="3">
    <source>
        <dbReference type="ARBA" id="ARBA00022490"/>
    </source>
</evidence>
<dbReference type="PANTHER" id="PTHR45887">
    <property type="entry name" value="TRANSLATION INITIATION FACTOR EIF-2B SUBUNIT EPSILON"/>
    <property type="match status" value="1"/>
</dbReference>
<dbReference type="InterPro" id="IPR003307">
    <property type="entry name" value="W2_domain"/>
</dbReference>
<dbReference type="KEGG" id="dfa:DFA_01605"/>
<dbReference type="GO" id="GO:0003743">
    <property type="term" value="F:translation initiation factor activity"/>
    <property type="evidence" value="ECO:0007669"/>
    <property type="project" value="TreeGrafter"/>
</dbReference>
<dbReference type="PROSITE" id="PS51363">
    <property type="entry name" value="W2"/>
    <property type="match status" value="1"/>
</dbReference>
<dbReference type="InterPro" id="IPR005835">
    <property type="entry name" value="NTP_transferase_dom"/>
</dbReference>
<feature type="compositionally biased region" description="Acidic residues" evidence="7">
    <location>
        <begin position="464"/>
        <end position="479"/>
    </location>
</feature>
<dbReference type="OrthoDB" id="424572at2759"/>
<dbReference type="InterPro" id="IPR029044">
    <property type="entry name" value="Nucleotide-diphossugar_trans"/>
</dbReference>
<dbReference type="PANTHER" id="PTHR45887:SF1">
    <property type="entry name" value="TRANSLATION INITIATION FACTOR EIF-2B SUBUNIT EPSILON"/>
    <property type="match status" value="1"/>
</dbReference>
<dbReference type="GO" id="GO:0005085">
    <property type="term" value="F:guanyl-nucleotide exchange factor activity"/>
    <property type="evidence" value="ECO:0007669"/>
    <property type="project" value="InterPro"/>
</dbReference>
<dbReference type="SMART" id="SM00515">
    <property type="entry name" value="eIF5C"/>
    <property type="match status" value="1"/>
</dbReference>
<feature type="region of interest" description="Disordered" evidence="7">
    <location>
        <begin position="655"/>
        <end position="697"/>
    </location>
</feature>
<dbReference type="Pfam" id="PF02020">
    <property type="entry name" value="W2"/>
    <property type="match status" value="1"/>
</dbReference>
<dbReference type="AlphaFoldDB" id="F4PTP9"/>
<dbReference type="GO" id="GO:0005829">
    <property type="term" value="C:cytosol"/>
    <property type="evidence" value="ECO:0007669"/>
    <property type="project" value="UniProtKB-SubCell"/>
</dbReference>
<feature type="region of interest" description="Disordered" evidence="7">
    <location>
        <begin position="446"/>
        <end position="497"/>
    </location>
</feature>
<name>F4PTP9_CACFS</name>
<dbReference type="RefSeq" id="XP_004359569.1">
    <property type="nucleotide sequence ID" value="XM_004359512.1"/>
</dbReference>
<evidence type="ECO:0000313" key="9">
    <source>
        <dbReference type="EMBL" id="EGG21719.1"/>
    </source>
</evidence>
<dbReference type="InterPro" id="IPR051956">
    <property type="entry name" value="eIF2B_epsilon"/>
</dbReference>
<dbReference type="Gene3D" id="3.90.550.10">
    <property type="entry name" value="Spore Coat Polysaccharide Biosynthesis Protein SpsA, Chain A"/>
    <property type="match status" value="1"/>
</dbReference>
<comment type="subcellular location">
    <subcellularLocation>
        <location evidence="1">Cytoplasm</location>
        <location evidence="1">Cytosol</location>
    </subcellularLocation>
</comment>
<comment type="similarity">
    <text evidence="2">Belongs to the eIF-2B gamma/epsilon subunits family.</text>
</comment>
<proteinExistence type="inferred from homology"/>
<dbReference type="Gene3D" id="2.160.10.10">
    <property type="entry name" value="Hexapeptide repeat proteins"/>
    <property type="match status" value="1"/>
</dbReference>
<dbReference type="Pfam" id="PF00483">
    <property type="entry name" value="NTP_transferase"/>
    <property type="match status" value="1"/>
</dbReference>
<dbReference type="GO" id="GO:0005851">
    <property type="term" value="C:eukaryotic translation initiation factor 2B complex"/>
    <property type="evidence" value="ECO:0007669"/>
    <property type="project" value="TreeGrafter"/>
</dbReference>
<dbReference type="OMA" id="LAQSCKI"/>
<feature type="domain" description="W2" evidence="8">
    <location>
        <begin position="489"/>
        <end position="664"/>
    </location>
</feature>
<dbReference type="CDD" id="cd05787">
    <property type="entry name" value="LbH_eIF2B_epsilon"/>
    <property type="match status" value="1"/>
</dbReference>
<evidence type="ECO:0000256" key="4">
    <source>
        <dbReference type="ARBA" id="ARBA00044144"/>
    </source>
</evidence>
<evidence type="ECO:0000256" key="2">
    <source>
        <dbReference type="ARBA" id="ARBA00007878"/>
    </source>
</evidence>
<dbReference type="Gene3D" id="1.25.40.180">
    <property type="match status" value="1"/>
</dbReference>
<gene>
    <name evidence="9" type="primary">eIF2b5</name>
    <name evidence="9" type="ORF">DFA_01605</name>
</gene>
<dbReference type="Pfam" id="PF25084">
    <property type="entry name" value="LbH_EIF2B"/>
    <property type="match status" value="1"/>
</dbReference>
<evidence type="ECO:0000256" key="6">
    <source>
        <dbReference type="ARBA" id="ARBA00046432"/>
    </source>
</evidence>
<dbReference type="GeneID" id="14872896"/>
<dbReference type="GO" id="GO:0031369">
    <property type="term" value="F:translation initiation factor binding"/>
    <property type="evidence" value="ECO:0007669"/>
    <property type="project" value="InterPro"/>
</dbReference>
<dbReference type="InterPro" id="IPR016024">
    <property type="entry name" value="ARM-type_fold"/>
</dbReference>
<evidence type="ECO:0000256" key="7">
    <source>
        <dbReference type="SAM" id="MobiDB-lite"/>
    </source>
</evidence>
<evidence type="ECO:0000259" key="8">
    <source>
        <dbReference type="PROSITE" id="PS51363"/>
    </source>
</evidence>
<sequence>MAKEDTKKKEQKKGSNEQREEVLQGIVLGDSFDRRFSPITLERPRTLLPLVNIPLLDYTLELLASGGVQQIFVLCCAHADQIKKYIETSRWSKLPGVKVEAVIDKNSKSTGDALRNIYSYNIIQSDFVLISGDVVSNMNISNALKVHKERREKDKSVLMTMVFKQASPSHRTRSKQDDIVVGFNRDTAQLVHYENSPKKKNIRLPSELFTKNPSIQLRYDLIDCHIDICSPEIMASEILDYKMSTYVLQGEYAARVKDLRTYHSVSKDIIHRWTFPMVPDNNFMCNTTYTLSRQMIYKERKVIFHDCVVGEETVIGKDTEIGDGTVVSHSIIGRNVKIGNNVKIHGAYLWDGVVIEDNATVTKSIICERAVIKANATVSEGSIVSFGVVIGENAFIEPFTKITMQQPGADDDDDYDGEPTEVMTTLGMGGKGRRWTLANGPFNELVPRNNAVDAAGNPVQTDNDSSDDNQGDTDTDSDSSVDKPPIGGKKDPETDHAKFYREVASTVRRGISEKHNTDNISLEVNSLKFAFDRDFLDTSAAVLRAVLNVPNRSTMSLNEHVVALKSRIAHLAAVLQKFLSEDQDVHVDFIFKIQDLCDEDDVIKPLFKYVLHSLHDKEVLAEEAILSWADELDGDDDEESKEYLSLCADFLTWLRDAEEESDDEEEDEEDDDEEEEEEEEEEESESEEESSGDESDD</sequence>
<dbReference type="Proteomes" id="UP000007797">
    <property type="component" value="Unassembled WGS sequence"/>
</dbReference>
<dbReference type="InterPro" id="IPR056764">
    <property type="entry name" value="LbH_EIF2B3/5"/>
</dbReference>
<keyword evidence="10" id="KW-1185">Reference proteome</keyword>
<accession>F4PTP9</accession>